<evidence type="ECO:0000256" key="1">
    <source>
        <dbReference type="SAM" id="Phobius"/>
    </source>
</evidence>
<feature type="transmembrane region" description="Helical" evidence="1">
    <location>
        <begin position="12"/>
        <end position="39"/>
    </location>
</feature>
<proteinExistence type="predicted"/>
<keyword evidence="1" id="KW-1133">Transmembrane helix</keyword>
<feature type="transmembrane region" description="Helical" evidence="1">
    <location>
        <begin position="336"/>
        <end position="354"/>
    </location>
</feature>
<accession>A0A1S7LJ56</accession>
<feature type="transmembrane region" description="Helical" evidence="1">
    <location>
        <begin position="366"/>
        <end position="387"/>
    </location>
</feature>
<keyword evidence="1" id="KW-0472">Membrane</keyword>
<dbReference type="AlphaFoldDB" id="A0A1S7LJ56"/>
<feature type="transmembrane region" description="Helical" evidence="1">
    <location>
        <begin position="145"/>
        <end position="168"/>
    </location>
</feature>
<dbReference type="InterPro" id="IPR010266">
    <property type="entry name" value="NnrS"/>
</dbReference>
<gene>
    <name evidence="2" type="ORF">MAGMO_2021</name>
</gene>
<feature type="transmembrane region" description="Helical" evidence="1">
    <location>
        <begin position="303"/>
        <end position="324"/>
    </location>
</feature>
<feature type="transmembrane region" description="Helical" evidence="1">
    <location>
        <begin position="115"/>
        <end position="133"/>
    </location>
</feature>
<reference evidence="2" key="1">
    <citation type="submission" date="2015-04" db="EMBL/GenBank/DDBJ databases">
        <authorList>
            <person name="Syromyatnikov M.Y."/>
            <person name="Popov V.N."/>
        </authorList>
    </citation>
    <scope>NUCLEOTIDE SEQUENCE</scope>
    <source>
        <strain evidence="2">MO-1</strain>
    </source>
</reference>
<name>A0A1S7LJ56_MAGMO</name>
<feature type="transmembrane region" description="Helical" evidence="1">
    <location>
        <begin position="180"/>
        <end position="202"/>
    </location>
</feature>
<sequence>MRPLFQTPFRPFFLVGLLYATLSMGMWTTTLLIPTGWPLVPMLDGSPIFPVFWHAHEMIFGFCAAIGVGFLFTAAGNWFGKPLLTPHKTRFLLAMWLLGRLAVALVGALPPLLVSLLHGLFPLFALIWLAPSLARSTNSWHHHVLWTLGFFLFFQMLSLPIALELFSAPWATSGPKLGTMALLLVASVVGGRIIPVFTINWLNAQHGKELTYSPIPWLEQATLLLSLLVLAGLLLNFHIGLQTILLTLAGVAHMARMARWRGIQTGRAPIVWIMHLGYLSIPSGFLALAWVGQQDPTLSLTVWHIWTIGLGGLLLVGILTRVGLGHTGRPIHAHPLTVAAYLLLFSTLLIRSIWPLFDSDHLHESYWISGLLWVTAMLPLLWIYIPLMIKARADGKAG</sequence>
<protein>
    <submittedName>
        <fullName evidence="2">Putative NnrS family protein</fullName>
    </submittedName>
</protein>
<feature type="transmembrane region" description="Helical" evidence="1">
    <location>
        <begin position="59"/>
        <end position="79"/>
    </location>
</feature>
<organism evidence="2">
    <name type="scientific">Magnetococcus massalia (strain MO-1)</name>
    <dbReference type="NCBI Taxonomy" id="451514"/>
    <lineage>
        <taxon>Bacteria</taxon>
        <taxon>Pseudomonadati</taxon>
        <taxon>Pseudomonadota</taxon>
        <taxon>Magnetococcia</taxon>
        <taxon>Magnetococcales</taxon>
        <taxon>Magnetococcaceae</taxon>
        <taxon>Magnetococcus</taxon>
    </lineage>
</organism>
<evidence type="ECO:0000313" key="2">
    <source>
        <dbReference type="EMBL" id="CRH06194.1"/>
    </source>
</evidence>
<feature type="transmembrane region" description="Helical" evidence="1">
    <location>
        <begin position="270"/>
        <end position="291"/>
    </location>
</feature>
<keyword evidence="1" id="KW-0812">Transmembrane</keyword>
<dbReference type="Pfam" id="PF05940">
    <property type="entry name" value="NnrS"/>
    <property type="match status" value="1"/>
</dbReference>
<dbReference type="EMBL" id="LO017727">
    <property type="protein sequence ID" value="CRH06194.1"/>
    <property type="molecule type" value="Genomic_DNA"/>
</dbReference>